<dbReference type="EMBL" id="CP163432">
    <property type="protein sequence ID" value="XDQ15908.1"/>
    <property type="molecule type" value="Genomic_DNA"/>
</dbReference>
<protein>
    <submittedName>
        <fullName evidence="2">Uncharacterized protein</fullName>
    </submittedName>
</protein>
<dbReference type="RefSeq" id="WP_369275832.1">
    <property type="nucleotide sequence ID" value="NZ_CP163432.1"/>
</dbReference>
<evidence type="ECO:0000313" key="2">
    <source>
        <dbReference type="EMBL" id="XDQ15908.1"/>
    </source>
</evidence>
<organism evidence="2">
    <name type="scientific">Streptomyces sp. R11</name>
    <dbReference type="NCBI Taxonomy" id="3238625"/>
    <lineage>
        <taxon>Bacteria</taxon>
        <taxon>Bacillati</taxon>
        <taxon>Actinomycetota</taxon>
        <taxon>Actinomycetes</taxon>
        <taxon>Kitasatosporales</taxon>
        <taxon>Streptomycetaceae</taxon>
        <taxon>Streptomyces</taxon>
    </lineage>
</organism>
<reference evidence="2" key="1">
    <citation type="submission" date="2024-07" db="EMBL/GenBank/DDBJ databases">
        <authorList>
            <person name="Yu S.T."/>
        </authorList>
    </citation>
    <scope>NUCLEOTIDE SEQUENCE</scope>
    <source>
        <strain evidence="2">R11</strain>
    </source>
</reference>
<proteinExistence type="predicted"/>
<gene>
    <name evidence="2" type="ORF">AB5J55_43105</name>
</gene>
<evidence type="ECO:0000256" key="1">
    <source>
        <dbReference type="SAM" id="MobiDB-lite"/>
    </source>
</evidence>
<sequence length="90" mass="9539">MAKEDRMTLVAYKIPLFLGLEIIKRCSWPRYVLSGPTTVHGAIAAEGEKITIGGGAWLPRVQSRRGPGRNRSAGTGESADPAMASGEAEA</sequence>
<dbReference type="AlphaFoldDB" id="A0AB39NGC0"/>
<name>A0AB39NGC0_9ACTN</name>
<accession>A0AB39NGC0</accession>
<feature type="region of interest" description="Disordered" evidence="1">
    <location>
        <begin position="56"/>
        <end position="90"/>
    </location>
</feature>